<evidence type="ECO:0000313" key="2">
    <source>
        <dbReference type="EMBL" id="CEG32370.1"/>
    </source>
</evidence>
<organism evidence="2 3">
    <name type="scientific">Peribacillus simplex</name>
    <dbReference type="NCBI Taxonomy" id="1478"/>
    <lineage>
        <taxon>Bacteria</taxon>
        <taxon>Bacillati</taxon>
        <taxon>Bacillota</taxon>
        <taxon>Bacilli</taxon>
        <taxon>Bacillales</taxon>
        <taxon>Bacillaceae</taxon>
        <taxon>Peribacillus</taxon>
    </lineage>
</organism>
<comment type="caution">
    <text evidence="2">The sequence shown here is derived from an EMBL/GenBank/DDBJ whole genome shotgun (WGS) entry which is preliminary data.</text>
</comment>
<dbReference type="InterPro" id="IPR044398">
    <property type="entry name" value="Globin-sensor_dom"/>
</dbReference>
<gene>
    <name evidence="2" type="ORF">BN1180_02531</name>
</gene>
<dbReference type="Proteomes" id="UP000182110">
    <property type="component" value="Unassembled WGS sequence"/>
</dbReference>
<dbReference type="GO" id="GO:0019825">
    <property type="term" value="F:oxygen binding"/>
    <property type="evidence" value="ECO:0007669"/>
    <property type="project" value="InterPro"/>
</dbReference>
<dbReference type="Pfam" id="PF11563">
    <property type="entry name" value="Protoglobin"/>
    <property type="match status" value="1"/>
</dbReference>
<dbReference type="InterPro" id="IPR012292">
    <property type="entry name" value="Globin/Proto"/>
</dbReference>
<dbReference type="SUPFAM" id="SSF46458">
    <property type="entry name" value="Globin-like"/>
    <property type="match status" value="1"/>
</dbReference>
<dbReference type="GO" id="GO:0020037">
    <property type="term" value="F:heme binding"/>
    <property type="evidence" value="ECO:0007669"/>
    <property type="project" value="InterPro"/>
</dbReference>
<accession>A0AAN2PGU2</accession>
<proteinExistence type="predicted"/>
<dbReference type="EMBL" id="CCXW01000001">
    <property type="protein sequence ID" value="CEG32370.1"/>
    <property type="molecule type" value="Genomic_DNA"/>
</dbReference>
<dbReference type="AlphaFoldDB" id="A0AAN2PGU2"/>
<reference evidence="2 3" key="1">
    <citation type="journal article" date="2014" name="Genome Announc.">
        <title>Genome Sequence of Bacillus simplex Strain P558, Isolated from a Human Fecal Sample.</title>
        <authorList>
            <person name="Croce O."/>
            <person name="Hugon P."/>
            <person name="Lagier J.C."/>
            <person name="Bibi F."/>
            <person name="Robert C."/>
            <person name="Azhar E.I."/>
            <person name="Raoult D."/>
            <person name="Fournier P.E."/>
        </authorList>
    </citation>
    <scope>NUCLEOTIDE SEQUENCE [LARGE SCALE GENOMIC DNA]</scope>
    <source>
        <strain evidence="2 3">P558</strain>
    </source>
</reference>
<sequence length="82" mass="9564">MGIFIKVKPIKANWFQKANETDGILDVSSEQVKLQVNIIDLTEYDLKLIHAFREAIEPQVEEVVDAFYQSILQVRRTAQWED</sequence>
<dbReference type="Gene3D" id="1.10.490.10">
    <property type="entry name" value="Globins"/>
    <property type="match status" value="1"/>
</dbReference>
<dbReference type="InterPro" id="IPR009050">
    <property type="entry name" value="Globin-like_sf"/>
</dbReference>
<keyword evidence="3" id="KW-1185">Reference proteome</keyword>
<name>A0AAN2PGU2_9BACI</name>
<feature type="domain" description="Globin-sensor" evidence="1">
    <location>
        <begin position="30"/>
        <end position="79"/>
    </location>
</feature>
<evidence type="ECO:0000313" key="3">
    <source>
        <dbReference type="Proteomes" id="UP000182110"/>
    </source>
</evidence>
<protein>
    <recommendedName>
        <fullName evidence="1">Globin-sensor domain-containing protein</fullName>
    </recommendedName>
</protein>
<evidence type="ECO:0000259" key="1">
    <source>
        <dbReference type="Pfam" id="PF11563"/>
    </source>
</evidence>